<comment type="caution">
    <text evidence="1">The sequence shown here is derived from an EMBL/GenBank/DDBJ whole genome shotgun (WGS) entry which is preliminary data.</text>
</comment>
<gene>
    <name evidence="1" type="ORF">GRJ2_002955500</name>
</gene>
<accession>A0ABC9Y4E3</accession>
<proteinExistence type="predicted"/>
<evidence type="ECO:0000313" key="2">
    <source>
        <dbReference type="Proteomes" id="UP001623348"/>
    </source>
</evidence>
<organism evidence="1 2">
    <name type="scientific">Grus japonensis</name>
    <name type="common">Japanese crane</name>
    <name type="synonym">Red-crowned crane</name>
    <dbReference type="NCBI Taxonomy" id="30415"/>
    <lineage>
        <taxon>Eukaryota</taxon>
        <taxon>Metazoa</taxon>
        <taxon>Chordata</taxon>
        <taxon>Craniata</taxon>
        <taxon>Vertebrata</taxon>
        <taxon>Euteleostomi</taxon>
        <taxon>Archelosauria</taxon>
        <taxon>Archosauria</taxon>
        <taxon>Dinosauria</taxon>
        <taxon>Saurischia</taxon>
        <taxon>Theropoda</taxon>
        <taxon>Coelurosauria</taxon>
        <taxon>Aves</taxon>
        <taxon>Neognathae</taxon>
        <taxon>Neoaves</taxon>
        <taxon>Gruiformes</taxon>
        <taxon>Gruidae</taxon>
        <taxon>Grus</taxon>
    </lineage>
</organism>
<reference evidence="1 2" key="1">
    <citation type="submission" date="2024-06" db="EMBL/GenBank/DDBJ databases">
        <title>The draft genome of Grus japonensis, version 3.</title>
        <authorList>
            <person name="Nabeshima K."/>
            <person name="Suzuki S."/>
            <person name="Onuma M."/>
        </authorList>
    </citation>
    <scope>NUCLEOTIDE SEQUENCE [LARGE SCALE GENOMIC DNA]</scope>
    <source>
        <strain evidence="1 2">451A</strain>
    </source>
</reference>
<dbReference type="Proteomes" id="UP001623348">
    <property type="component" value="Unassembled WGS sequence"/>
</dbReference>
<evidence type="ECO:0000313" key="1">
    <source>
        <dbReference type="EMBL" id="GAB0204899.1"/>
    </source>
</evidence>
<keyword evidence="2" id="KW-1185">Reference proteome</keyword>
<dbReference type="EMBL" id="BAAFJT010000040">
    <property type="protein sequence ID" value="GAB0204899.1"/>
    <property type="molecule type" value="Genomic_DNA"/>
</dbReference>
<protein>
    <submittedName>
        <fullName evidence="1">Mitochondrial enolase superfamily member 1</fullName>
    </submittedName>
</protein>
<name>A0ABC9Y4E3_GRUJA</name>
<dbReference type="AlphaFoldDB" id="A0ABC9Y4E3"/>
<dbReference type="PANTHER" id="PTHR33332">
    <property type="entry name" value="REVERSE TRANSCRIPTASE DOMAIN-CONTAINING PROTEIN"/>
    <property type="match status" value="1"/>
</dbReference>
<sequence length="195" mass="22050">MLMKEMPEDWRKASDIPLFKNGKEFSQPHLDPWRGGGAANPRNHFQRDDMPMERLMKYGLTVRETENWLNGQAQRLVATGTTPCWRSVNSSVPHRSLLGPILFTIFINDVDDGAEYTCSKFADDTKLGGMDGTPEGCAAIELGLDRLEKWADKNIMSFNKKCRLLPLGRNSPTHQCMLGANTLQISFAEKAWGFW</sequence>